<organism evidence="1 2">
    <name type="scientific">Lymnaea stagnalis</name>
    <name type="common">Great pond snail</name>
    <name type="synonym">Helix stagnalis</name>
    <dbReference type="NCBI Taxonomy" id="6523"/>
    <lineage>
        <taxon>Eukaryota</taxon>
        <taxon>Metazoa</taxon>
        <taxon>Spiralia</taxon>
        <taxon>Lophotrochozoa</taxon>
        <taxon>Mollusca</taxon>
        <taxon>Gastropoda</taxon>
        <taxon>Heterobranchia</taxon>
        <taxon>Euthyneura</taxon>
        <taxon>Panpulmonata</taxon>
        <taxon>Hygrophila</taxon>
        <taxon>Lymnaeoidea</taxon>
        <taxon>Lymnaeidae</taxon>
        <taxon>Lymnaea</taxon>
    </lineage>
</organism>
<dbReference type="Proteomes" id="UP001497497">
    <property type="component" value="Unassembled WGS sequence"/>
</dbReference>
<evidence type="ECO:0000313" key="2">
    <source>
        <dbReference type="Proteomes" id="UP001497497"/>
    </source>
</evidence>
<gene>
    <name evidence="1" type="ORF">GSLYS_00006250001</name>
</gene>
<feature type="non-terminal residue" evidence="1">
    <location>
        <position position="1"/>
    </location>
</feature>
<keyword evidence="2" id="KW-1185">Reference proteome</keyword>
<protein>
    <submittedName>
        <fullName evidence="1">Uncharacterized protein</fullName>
    </submittedName>
</protein>
<accession>A0AAV2HED4</accession>
<dbReference type="EMBL" id="CAXITT010000108">
    <property type="protein sequence ID" value="CAL1532171.1"/>
    <property type="molecule type" value="Genomic_DNA"/>
</dbReference>
<name>A0AAV2HED4_LYMST</name>
<evidence type="ECO:0000313" key="1">
    <source>
        <dbReference type="EMBL" id="CAL1532171.1"/>
    </source>
</evidence>
<dbReference type="AlphaFoldDB" id="A0AAV2HED4"/>
<reference evidence="1 2" key="1">
    <citation type="submission" date="2024-04" db="EMBL/GenBank/DDBJ databases">
        <authorList>
            <consortium name="Genoscope - CEA"/>
            <person name="William W."/>
        </authorList>
    </citation>
    <scope>NUCLEOTIDE SEQUENCE [LARGE SCALE GENOMIC DNA]</scope>
</reference>
<proteinExistence type="predicted"/>
<sequence>TNTGNLTVTLNMIYPITWIRLIVNEADQLHVIKLLFNDTQVSGTTCSKTVIQDRTMDIICDDFLAAKKISFLQNGVNALCSLYISG</sequence>
<feature type="non-terminal residue" evidence="1">
    <location>
        <position position="86"/>
    </location>
</feature>
<comment type="caution">
    <text evidence="1">The sequence shown here is derived from an EMBL/GenBank/DDBJ whole genome shotgun (WGS) entry which is preliminary data.</text>
</comment>